<dbReference type="AlphaFoldDB" id="A0A542DVK6"/>
<proteinExistence type="predicted"/>
<dbReference type="RefSeq" id="WP_141845947.1">
    <property type="nucleotide sequence ID" value="NZ_BAAAPR010000018.1"/>
</dbReference>
<sequence>MPGPADVDAYVAALPEPRRTVAEQVRRTVLDAVPGGVETIAYAMPAVAVDGRVPVHWGAWAKHLSLYPVPEALAEETAPYRARKGTLRFPYDDLPLDLVARVAAALAAERTGADVGSGHADPPGA</sequence>
<comment type="caution">
    <text evidence="2">The sequence shown here is derived from an EMBL/GenBank/DDBJ whole genome shotgun (WGS) entry which is preliminary data.</text>
</comment>
<evidence type="ECO:0000313" key="2">
    <source>
        <dbReference type="EMBL" id="TQJ07130.1"/>
    </source>
</evidence>
<dbReference type="Gene3D" id="3.90.1150.200">
    <property type="match status" value="1"/>
</dbReference>
<name>A0A542DVK6_9MICO</name>
<keyword evidence="3" id="KW-1185">Reference proteome</keyword>
<dbReference type="Proteomes" id="UP000317893">
    <property type="component" value="Unassembled WGS sequence"/>
</dbReference>
<dbReference type="OrthoDB" id="3236524at2"/>
<reference evidence="2 3" key="1">
    <citation type="submission" date="2019-06" db="EMBL/GenBank/DDBJ databases">
        <title>Sequencing the genomes of 1000 actinobacteria strains.</title>
        <authorList>
            <person name="Klenk H.-P."/>
        </authorList>
    </citation>
    <scope>NUCLEOTIDE SEQUENCE [LARGE SCALE GENOMIC DNA]</scope>
    <source>
        <strain evidence="2 3">DSM 18607</strain>
    </source>
</reference>
<protein>
    <submittedName>
        <fullName evidence="2">Uncharacterized protein YdhG (YjbR/CyaY superfamily)</fullName>
    </submittedName>
</protein>
<gene>
    <name evidence="2" type="ORF">FB458_0179</name>
</gene>
<evidence type="ECO:0000259" key="1">
    <source>
        <dbReference type="Pfam" id="PF08818"/>
    </source>
</evidence>
<dbReference type="EMBL" id="VFMN01000001">
    <property type="protein sequence ID" value="TQJ07130.1"/>
    <property type="molecule type" value="Genomic_DNA"/>
</dbReference>
<dbReference type="Pfam" id="PF08818">
    <property type="entry name" value="DUF1801"/>
    <property type="match status" value="1"/>
</dbReference>
<evidence type="ECO:0000313" key="3">
    <source>
        <dbReference type="Proteomes" id="UP000317893"/>
    </source>
</evidence>
<feature type="domain" description="YdhG-like" evidence="1">
    <location>
        <begin position="18"/>
        <end position="103"/>
    </location>
</feature>
<dbReference type="InterPro" id="IPR014922">
    <property type="entry name" value="YdhG-like"/>
</dbReference>
<dbReference type="SUPFAM" id="SSF159888">
    <property type="entry name" value="YdhG-like"/>
    <property type="match status" value="1"/>
</dbReference>
<organism evidence="2 3">
    <name type="scientific">Lapillicoccus jejuensis</name>
    <dbReference type="NCBI Taxonomy" id="402171"/>
    <lineage>
        <taxon>Bacteria</taxon>
        <taxon>Bacillati</taxon>
        <taxon>Actinomycetota</taxon>
        <taxon>Actinomycetes</taxon>
        <taxon>Micrococcales</taxon>
        <taxon>Intrasporangiaceae</taxon>
        <taxon>Lapillicoccus</taxon>
    </lineage>
</organism>
<accession>A0A542DVK6</accession>